<gene>
    <name evidence="1" type="ORF">U27_03094</name>
</gene>
<dbReference type="STRING" id="1499967.U27_03094"/>
<proteinExistence type="predicted"/>
<keyword evidence="2" id="KW-1185">Reference proteome</keyword>
<dbReference type="HOGENOM" id="CLU_3408745_0_0_0"/>
<evidence type="ECO:0000313" key="2">
    <source>
        <dbReference type="Proteomes" id="UP000030661"/>
    </source>
</evidence>
<organism evidence="1">
    <name type="scientific">Vecturithrix granuli</name>
    <dbReference type="NCBI Taxonomy" id="1499967"/>
    <lineage>
        <taxon>Bacteria</taxon>
        <taxon>Candidatus Moduliflexota</taxon>
        <taxon>Candidatus Vecturitrichia</taxon>
        <taxon>Candidatus Vecturitrichales</taxon>
        <taxon>Candidatus Vecturitrichaceae</taxon>
        <taxon>Candidatus Vecturithrix</taxon>
    </lineage>
</organism>
<dbReference type="EMBL" id="DF820464">
    <property type="protein sequence ID" value="GAK56132.1"/>
    <property type="molecule type" value="Genomic_DNA"/>
</dbReference>
<accession>A0A081BUX7</accession>
<name>A0A081BUX7_VECG1</name>
<reference evidence="1" key="1">
    <citation type="journal article" date="2015" name="PeerJ">
        <title>First genomic representation of candidate bacterial phylum KSB3 points to enhanced environmental sensing as a trigger of wastewater bulking.</title>
        <authorList>
            <person name="Sekiguchi Y."/>
            <person name="Ohashi A."/>
            <person name="Parks D.H."/>
            <person name="Yamauchi T."/>
            <person name="Tyson G.W."/>
            <person name="Hugenholtz P."/>
        </authorList>
    </citation>
    <scope>NUCLEOTIDE SEQUENCE [LARGE SCALE GENOMIC DNA]</scope>
</reference>
<dbReference type="Proteomes" id="UP000030661">
    <property type="component" value="Unassembled WGS sequence"/>
</dbReference>
<dbReference type="AlphaFoldDB" id="A0A081BUX7"/>
<sequence length="29" mass="3347">MQQQEIIYRPIGFIHSPHTIPSETPIAEL</sequence>
<protein>
    <submittedName>
        <fullName evidence="1">Uncharacterized protein</fullName>
    </submittedName>
</protein>
<evidence type="ECO:0000313" key="1">
    <source>
        <dbReference type="EMBL" id="GAK56132.1"/>
    </source>
</evidence>